<dbReference type="HOGENOM" id="CLU_3009945_0_0_3"/>
<sequence>MPVAKVLLQLLESYIRLHLGRSVVLVFRVSGRRSQLFQVLLRFETGGSIALPNFYN</sequence>
<gene>
    <name evidence="1" type="ORF">Osc7112_1200</name>
</gene>
<dbReference type="EMBL" id="CP003614">
    <property type="protein sequence ID" value="AFZ05746.1"/>
    <property type="molecule type" value="Genomic_DNA"/>
</dbReference>
<reference evidence="1 2" key="1">
    <citation type="submission" date="2012-05" db="EMBL/GenBank/DDBJ databases">
        <title>Finished chromosome of genome of Oscillatoria sp. PCC 7112.</title>
        <authorList>
            <consortium name="US DOE Joint Genome Institute"/>
            <person name="Gugger M."/>
            <person name="Coursin T."/>
            <person name="Rippka R."/>
            <person name="Tandeau De Marsac N."/>
            <person name="Huntemann M."/>
            <person name="Wei C.-L."/>
            <person name="Han J."/>
            <person name="Detter J.C."/>
            <person name="Han C."/>
            <person name="Tapia R."/>
            <person name="Davenport K."/>
            <person name="Daligault H."/>
            <person name="Erkkila T."/>
            <person name="Gu W."/>
            <person name="Munk A.C.C."/>
            <person name="Teshima H."/>
            <person name="Xu Y."/>
            <person name="Chain P."/>
            <person name="Chen A."/>
            <person name="Krypides N."/>
            <person name="Mavromatis K."/>
            <person name="Markowitz V."/>
            <person name="Szeto E."/>
            <person name="Ivanova N."/>
            <person name="Mikhailova N."/>
            <person name="Ovchinnikova G."/>
            <person name="Pagani I."/>
            <person name="Pati A."/>
            <person name="Goodwin L."/>
            <person name="Peters L."/>
            <person name="Pitluck S."/>
            <person name="Woyke T."/>
            <person name="Kerfeld C."/>
        </authorList>
    </citation>
    <scope>NUCLEOTIDE SEQUENCE [LARGE SCALE GENOMIC DNA]</scope>
    <source>
        <strain evidence="1 2">PCC 7112</strain>
    </source>
</reference>
<name>K9VCU1_9CYAN</name>
<dbReference type="Proteomes" id="UP000010478">
    <property type="component" value="Chromosome"/>
</dbReference>
<proteinExistence type="predicted"/>
<accession>K9VCU1</accession>
<protein>
    <submittedName>
        <fullName evidence="1">Uncharacterized protein</fullName>
    </submittedName>
</protein>
<dbReference type="AlphaFoldDB" id="K9VCU1"/>
<evidence type="ECO:0000313" key="2">
    <source>
        <dbReference type="Proteomes" id="UP000010478"/>
    </source>
</evidence>
<dbReference type="KEGG" id="oni:Osc7112_1200"/>
<keyword evidence="2" id="KW-1185">Reference proteome</keyword>
<evidence type="ECO:0000313" key="1">
    <source>
        <dbReference type="EMBL" id="AFZ05746.1"/>
    </source>
</evidence>
<organism evidence="1 2">
    <name type="scientific">Phormidium nigroviride PCC 7112</name>
    <dbReference type="NCBI Taxonomy" id="179408"/>
    <lineage>
        <taxon>Bacteria</taxon>
        <taxon>Bacillati</taxon>
        <taxon>Cyanobacteriota</taxon>
        <taxon>Cyanophyceae</taxon>
        <taxon>Oscillatoriophycideae</taxon>
        <taxon>Oscillatoriales</taxon>
        <taxon>Oscillatoriaceae</taxon>
        <taxon>Phormidium</taxon>
    </lineage>
</organism>